<feature type="compositionally biased region" description="Basic and acidic residues" evidence="1">
    <location>
        <begin position="155"/>
        <end position="167"/>
    </location>
</feature>
<evidence type="ECO:0000313" key="4">
    <source>
        <dbReference type="Proteomes" id="UP000757232"/>
    </source>
</evidence>
<organism evidence="3 4">
    <name type="scientific">Sanghuangporus baumii</name>
    <name type="common">Phellinus baumii</name>
    <dbReference type="NCBI Taxonomy" id="108892"/>
    <lineage>
        <taxon>Eukaryota</taxon>
        <taxon>Fungi</taxon>
        <taxon>Dikarya</taxon>
        <taxon>Basidiomycota</taxon>
        <taxon>Agaricomycotina</taxon>
        <taxon>Agaricomycetes</taxon>
        <taxon>Hymenochaetales</taxon>
        <taxon>Hymenochaetaceae</taxon>
        <taxon>Sanghuangporus</taxon>
    </lineage>
</organism>
<accession>A0A9Q5I3P6</accession>
<feature type="region of interest" description="Disordered" evidence="1">
    <location>
        <begin position="144"/>
        <end position="167"/>
    </location>
</feature>
<dbReference type="AlphaFoldDB" id="A0A9Q5I3P6"/>
<dbReference type="OrthoDB" id="3267855at2759"/>
<protein>
    <submittedName>
        <fullName evidence="3">Uncharacterized protein</fullName>
    </submittedName>
</protein>
<keyword evidence="2" id="KW-0472">Membrane</keyword>
<name>A0A9Q5I3P6_SANBA</name>
<keyword evidence="4" id="KW-1185">Reference proteome</keyword>
<dbReference type="Proteomes" id="UP000757232">
    <property type="component" value="Unassembled WGS sequence"/>
</dbReference>
<dbReference type="EMBL" id="LNZH02000113">
    <property type="protein sequence ID" value="OCB90929.1"/>
    <property type="molecule type" value="Genomic_DNA"/>
</dbReference>
<keyword evidence="2" id="KW-1133">Transmembrane helix</keyword>
<evidence type="ECO:0000256" key="1">
    <source>
        <dbReference type="SAM" id="MobiDB-lite"/>
    </source>
</evidence>
<reference evidence="3" key="1">
    <citation type="submission" date="2016-06" db="EMBL/GenBank/DDBJ databases">
        <title>Draft Genome sequence of the fungus Inonotus baumii.</title>
        <authorList>
            <person name="Zhu H."/>
            <person name="Lin W."/>
        </authorList>
    </citation>
    <scope>NUCLEOTIDE SEQUENCE</scope>
    <source>
        <strain evidence="3">821</strain>
    </source>
</reference>
<comment type="caution">
    <text evidence="3">The sequence shown here is derived from an EMBL/GenBank/DDBJ whole genome shotgun (WGS) entry which is preliminary data.</text>
</comment>
<evidence type="ECO:0000313" key="3">
    <source>
        <dbReference type="EMBL" id="OCB90929.1"/>
    </source>
</evidence>
<feature type="transmembrane region" description="Helical" evidence="2">
    <location>
        <begin position="42"/>
        <end position="60"/>
    </location>
</feature>
<evidence type="ECO:0000256" key="2">
    <source>
        <dbReference type="SAM" id="Phobius"/>
    </source>
</evidence>
<keyword evidence="2" id="KW-0812">Transmembrane</keyword>
<proteinExistence type="predicted"/>
<sequence>MVIFEFSAAILLTVRSIMEFRIGGAWRFDRGSFFTVVFKQGIIYFAVVSIFTTAAVVLNFRAPAGTFFQKLPNAYTLPLSCTLIARFLLQLRELQEKTLVTTGDGGQDFTTQDQHPQTLTSIRANTIVDSIILSDFGDWSPAATGSSRSAWDTEAEGKDEKTHTDGRPDAIALHDIHVEIGDEESRNGVVKT</sequence>
<gene>
    <name evidence="3" type="ORF">A7U60_g1839</name>
</gene>